<evidence type="ECO:0000313" key="2">
    <source>
        <dbReference type="EMBL" id="KAJ1161597.1"/>
    </source>
</evidence>
<gene>
    <name evidence="2" type="ORF">NDU88_002081</name>
</gene>
<evidence type="ECO:0000256" key="1">
    <source>
        <dbReference type="SAM" id="MobiDB-lite"/>
    </source>
</evidence>
<feature type="region of interest" description="Disordered" evidence="1">
    <location>
        <begin position="101"/>
        <end position="152"/>
    </location>
</feature>
<dbReference type="AlphaFoldDB" id="A0AAV7SBH0"/>
<sequence length="152" mass="17278">MLELHIDVPFKQLKWHILPWGGRGLPGQDGGRVKRQLRLGLTLILLKLIPPGDWKRGSHWGEPRTQQGGDRANLLNRARPRATKAVRPQLKDEARVCRAAHIRRQRPDADPRERGKCREATGASLEDGRESPRYRGPRAPLVNRSTTTLIKK</sequence>
<dbReference type="EMBL" id="JANPWB010000008">
    <property type="protein sequence ID" value="KAJ1161597.1"/>
    <property type="molecule type" value="Genomic_DNA"/>
</dbReference>
<feature type="compositionally biased region" description="Polar residues" evidence="1">
    <location>
        <begin position="143"/>
        <end position="152"/>
    </location>
</feature>
<feature type="region of interest" description="Disordered" evidence="1">
    <location>
        <begin position="55"/>
        <end position="88"/>
    </location>
</feature>
<reference evidence="2" key="1">
    <citation type="journal article" date="2022" name="bioRxiv">
        <title>Sequencing and chromosome-scale assembly of the giantPleurodeles waltlgenome.</title>
        <authorList>
            <person name="Brown T."/>
            <person name="Elewa A."/>
            <person name="Iarovenko S."/>
            <person name="Subramanian E."/>
            <person name="Araus A.J."/>
            <person name="Petzold A."/>
            <person name="Susuki M."/>
            <person name="Suzuki K.-i.T."/>
            <person name="Hayashi T."/>
            <person name="Toyoda A."/>
            <person name="Oliveira C."/>
            <person name="Osipova E."/>
            <person name="Leigh N.D."/>
            <person name="Simon A."/>
            <person name="Yun M.H."/>
        </authorList>
    </citation>
    <scope>NUCLEOTIDE SEQUENCE</scope>
    <source>
        <strain evidence="2">20211129_DDA</strain>
        <tissue evidence="2">Liver</tissue>
    </source>
</reference>
<name>A0AAV7SBH0_PLEWA</name>
<proteinExistence type="predicted"/>
<feature type="compositionally biased region" description="Basic and acidic residues" evidence="1">
    <location>
        <begin position="105"/>
        <end position="119"/>
    </location>
</feature>
<accession>A0AAV7SBH0</accession>
<keyword evidence="3" id="KW-1185">Reference proteome</keyword>
<protein>
    <submittedName>
        <fullName evidence="2">Uncharacterized protein</fullName>
    </submittedName>
</protein>
<organism evidence="2 3">
    <name type="scientific">Pleurodeles waltl</name>
    <name type="common">Iberian ribbed newt</name>
    <dbReference type="NCBI Taxonomy" id="8319"/>
    <lineage>
        <taxon>Eukaryota</taxon>
        <taxon>Metazoa</taxon>
        <taxon>Chordata</taxon>
        <taxon>Craniata</taxon>
        <taxon>Vertebrata</taxon>
        <taxon>Euteleostomi</taxon>
        <taxon>Amphibia</taxon>
        <taxon>Batrachia</taxon>
        <taxon>Caudata</taxon>
        <taxon>Salamandroidea</taxon>
        <taxon>Salamandridae</taxon>
        <taxon>Pleurodelinae</taxon>
        <taxon>Pleurodeles</taxon>
    </lineage>
</organism>
<comment type="caution">
    <text evidence="2">The sequence shown here is derived from an EMBL/GenBank/DDBJ whole genome shotgun (WGS) entry which is preliminary data.</text>
</comment>
<evidence type="ECO:0000313" key="3">
    <source>
        <dbReference type="Proteomes" id="UP001066276"/>
    </source>
</evidence>
<dbReference type="Proteomes" id="UP001066276">
    <property type="component" value="Chromosome 4_2"/>
</dbReference>